<proteinExistence type="predicted"/>
<gene>
    <name evidence="1" type="ORF">ACFOPH_09760</name>
</gene>
<keyword evidence="2" id="KW-1185">Reference proteome</keyword>
<dbReference type="InterPro" id="IPR016181">
    <property type="entry name" value="Acyl_CoA_acyltransferase"/>
</dbReference>
<dbReference type="EMBL" id="JBHRVV010000001">
    <property type="protein sequence ID" value="MFC3458532.1"/>
    <property type="molecule type" value="Genomic_DNA"/>
</dbReference>
<evidence type="ECO:0000313" key="2">
    <source>
        <dbReference type="Proteomes" id="UP001595665"/>
    </source>
</evidence>
<evidence type="ECO:0000313" key="1">
    <source>
        <dbReference type="EMBL" id="MFC3458532.1"/>
    </source>
</evidence>
<sequence>MRGASLVLELARLPVAQLCFERRLNPAAIPDVYANFTRPHPRYKLFPNKGMGVALVDLAAFGTPGSYLDSVRARGHAGPQSRKAVARGYQTRPIDRNAYLDEIHAIHTSSPERQGRPMDDAYLQRRSAYPDEPHCACHGVFDADGRLAAYCNVAMFGNFAATDQLMGYKGNDGIMYLLLSNIICGLIEARQVNWFMYDTWFGANHGLREFKRRVGFQPYRARYRLL</sequence>
<evidence type="ECO:0008006" key="3">
    <source>
        <dbReference type="Google" id="ProtNLM"/>
    </source>
</evidence>
<dbReference type="SUPFAM" id="SSF55729">
    <property type="entry name" value="Acyl-CoA N-acyltransferases (Nat)"/>
    <property type="match status" value="1"/>
</dbReference>
<name>A0ABV7PJ12_9BURK</name>
<reference evidence="2" key="1">
    <citation type="journal article" date="2019" name="Int. J. Syst. Evol. Microbiol.">
        <title>The Global Catalogue of Microorganisms (GCM) 10K type strain sequencing project: providing services to taxonomists for standard genome sequencing and annotation.</title>
        <authorList>
            <consortium name="The Broad Institute Genomics Platform"/>
            <consortium name="The Broad Institute Genome Sequencing Center for Infectious Disease"/>
            <person name="Wu L."/>
            <person name="Ma J."/>
        </authorList>
    </citation>
    <scope>NUCLEOTIDE SEQUENCE [LARGE SCALE GENOMIC DNA]</scope>
    <source>
        <strain evidence="2">CCM 7480</strain>
    </source>
</reference>
<dbReference type="RefSeq" id="WP_312551989.1">
    <property type="nucleotide sequence ID" value="NZ_JBHRVV010000001.1"/>
</dbReference>
<organism evidence="1 2">
    <name type="scientific">Massilia haematophila</name>
    <dbReference type="NCBI Taxonomy" id="457923"/>
    <lineage>
        <taxon>Bacteria</taxon>
        <taxon>Pseudomonadati</taxon>
        <taxon>Pseudomonadota</taxon>
        <taxon>Betaproteobacteria</taxon>
        <taxon>Burkholderiales</taxon>
        <taxon>Oxalobacteraceae</taxon>
        <taxon>Telluria group</taxon>
        <taxon>Massilia</taxon>
    </lineage>
</organism>
<comment type="caution">
    <text evidence="1">The sequence shown here is derived from an EMBL/GenBank/DDBJ whole genome shotgun (WGS) entry which is preliminary data.</text>
</comment>
<accession>A0ABV7PJ12</accession>
<protein>
    <recommendedName>
        <fullName evidence="3">BioF2-like acetyltransferase domain-containing protein</fullName>
    </recommendedName>
</protein>
<dbReference type="Proteomes" id="UP001595665">
    <property type="component" value="Unassembled WGS sequence"/>
</dbReference>